<evidence type="ECO:0000313" key="12">
    <source>
        <dbReference type="EMBL" id="KAK7486055.1"/>
    </source>
</evidence>
<evidence type="ECO:0000256" key="4">
    <source>
        <dbReference type="ARBA" id="ARBA00022741"/>
    </source>
</evidence>
<dbReference type="Pfam" id="PF24385">
    <property type="entry name" value="DSRM_DHX29"/>
    <property type="match status" value="1"/>
</dbReference>
<keyword evidence="6" id="KW-0347">Helicase</keyword>
<organism evidence="12 13">
    <name type="scientific">Batillaria attramentaria</name>
    <dbReference type="NCBI Taxonomy" id="370345"/>
    <lineage>
        <taxon>Eukaryota</taxon>
        <taxon>Metazoa</taxon>
        <taxon>Spiralia</taxon>
        <taxon>Lophotrochozoa</taxon>
        <taxon>Mollusca</taxon>
        <taxon>Gastropoda</taxon>
        <taxon>Caenogastropoda</taxon>
        <taxon>Sorbeoconcha</taxon>
        <taxon>Cerithioidea</taxon>
        <taxon>Batillariidae</taxon>
        <taxon>Batillaria</taxon>
    </lineage>
</organism>
<keyword evidence="4" id="KW-0547">Nucleotide-binding</keyword>
<dbReference type="InterPro" id="IPR059023">
    <property type="entry name" value="RNA_hel_CTD"/>
</dbReference>
<dbReference type="GO" id="GO:0016787">
    <property type="term" value="F:hydrolase activity"/>
    <property type="evidence" value="ECO:0007669"/>
    <property type="project" value="UniProtKB-KW"/>
</dbReference>
<feature type="region of interest" description="Disordered" evidence="9">
    <location>
        <begin position="1"/>
        <end position="43"/>
    </location>
</feature>
<comment type="caution">
    <text evidence="12">The sequence shown here is derived from an EMBL/GenBank/DDBJ whole genome shotgun (WGS) entry which is preliminary data.</text>
</comment>
<dbReference type="SMART" id="SM00487">
    <property type="entry name" value="DEXDc"/>
    <property type="match status" value="1"/>
</dbReference>
<dbReference type="InterPro" id="IPR001650">
    <property type="entry name" value="Helicase_C-like"/>
</dbReference>
<evidence type="ECO:0000256" key="2">
    <source>
        <dbReference type="ARBA" id="ARBA00012552"/>
    </source>
</evidence>
<protein>
    <recommendedName>
        <fullName evidence="2">RNA helicase</fullName>
        <ecNumber evidence="2">3.6.4.13</ecNumber>
    </recommendedName>
</protein>
<proteinExistence type="inferred from homology"/>
<feature type="compositionally biased region" description="Polar residues" evidence="9">
    <location>
        <begin position="521"/>
        <end position="537"/>
    </location>
</feature>
<dbReference type="GO" id="GO:0005524">
    <property type="term" value="F:ATP binding"/>
    <property type="evidence" value="ECO:0007669"/>
    <property type="project" value="UniProtKB-KW"/>
</dbReference>
<dbReference type="Pfam" id="PF07717">
    <property type="entry name" value="OB_NTP_bind"/>
    <property type="match status" value="1"/>
</dbReference>
<dbReference type="InterPro" id="IPR014001">
    <property type="entry name" value="Helicase_ATP-bd"/>
</dbReference>
<evidence type="ECO:0000256" key="9">
    <source>
        <dbReference type="SAM" id="MobiDB-lite"/>
    </source>
</evidence>
<feature type="compositionally biased region" description="Basic and acidic residues" evidence="9">
    <location>
        <begin position="15"/>
        <end position="25"/>
    </location>
</feature>
<keyword evidence="7" id="KW-0067">ATP-binding</keyword>
<dbReference type="Pfam" id="PF26026">
    <property type="entry name" value="RNA_hel_CTD"/>
    <property type="match status" value="1"/>
</dbReference>
<comment type="similarity">
    <text evidence="1">Belongs to the DEAD box helicase family. DEAH subfamily.</text>
</comment>
<dbReference type="CDD" id="cd17917">
    <property type="entry name" value="DEXHc_RHA-like"/>
    <property type="match status" value="1"/>
</dbReference>
<evidence type="ECO:0000256" key="6">
    <source>
        <dbReference type="ARBA" id="ARBA00022806"/>
    </source>
</evidence>
<dbReference type="SUPFAM" id="SSF54768">
    <property type="entry name" value="dsRNA-binding domain-like"/>
    <property type="match status" value="1"/>
</dbReference>
<dbReference type="Pfam" id="PF21010">
    <property type="entry name" value="HA2_C"/>
    <property type="match status" value="1"/>
</dbReference>
<dbReference type="InterPro" id="IPR056328">
    <property type="entry name" value="DSRM_DHX29"/>
</dbReference>
<gene>
    <name evidence="12" type="ORF">BaRGS_00022664</name>
</gene>
<dbReference type="InterPro" id="IPR011545">
    <property type="entry name" value="DEAD/DEAH_box_helicase_dom"/>
</dbReference>
<dbReference type="SMART" id="SM00490">
    <property type="entry name" value="HELICc"/>
    <property type="match status" value="1"/>
</dbReference>
<feature type="compositionally biased region" description="Basic and acidic residues" evidence="9">
    <location>
        <begin position="32"/>
        <end position="43"/>
    </location>
</feature>
<feature type="compositionally biased region" description="Polar residues" evidence="9">
    <location>
        <begin position="268"/>
        <end position="279"/>
    </location>
</feature>
<comment type="catalytic activity">
    <reaction evidence="8">
        <text>ATP + H2O = ADP + phosphate + H(+)</text>
        <dbReference type="Rhea" id="RHEA:13065"/>
        <dbReference type="ChEBI" id="CHEBI:15377"/>
        <dbReference type="ChEBI" id="CHEBI:15378"/>
        <dbReference type="ChEBI" id="CHEBI:30616"/>
        <dbReference type="ChEBI" id="CHEBI:43474"/>
        <dbReference type="ChEBI" id="CHEBI:456216"/>
        <dbReference type="EC" id="3.6.4.13"/>
    </reaction>
</comment>
<dbReference type="InterPro" id="IPR011709">
    <property type="entry name" value="DEAD-box_helicase_OB_fold"/>
</dbReference>
<dbReference type="PROSITE" id="PS00690">
    <property type="entry name" value="DEAH_ATP_HELICASE"/>
    <property type="match status" value="1"/>
</dbReference>
<feature type="domain" description="Helicase C-terminal" evidence="11">
    <location>
        <begin position="858"/>
        <end position="1029"/>
    </location>
</feature>
<feature type="region of interest" description="Disordered" evidence="9">
    <location>
        <begin position="260"/>
        <end position="335"/>
    </location>
</feature>
<dbReference type="InterPro" id="IPR056890">
    <property type="entry name" value="UBA_DHX29-like"/>
</dbReference>
<keyword evidence="3" id="KW-0963">Cytoplasm</keyword>
<dbReference type="Gene3D" id="1.20.120.1080">
    <property type="match status" value="1"/>
</dbReference>
<dbReference type="PANTHER" id="PTHR18934">
    <property type="entry name" value="ATP-DEPENDENT RNA HELICASE"/>
    <property type="match status" value="1"/>
</dbReference>
<evidence type="ECO:0000256" key="7">
    <source>
        <dbReference type="ARBA" id="ARBA00022840"/>
    </source>
</evidence>
<feature type="compositionally biased region" description="Low complexity" evidence="9">
    <location>
        <begin position="507"/>
        <end position="520"/>
    </location>
</feature>
<dbReference type="Pfam" id="PF00270">
    <property type="entry name" value="DEAD"/>
    <property type="match status" value="1"/>
</dbReference>
<dbReference type="Gene3D" id="3.30.160.20">
    <property type="match status" value="1"/>
</dbReference>
<evidence type="ECO:0000256" key="8">
    <source>
        <dbReference type="ARBA" id="ARBA00047984"/>
    </source>
</evidence>
<dbReference type="FunFam" id="3.40.50.300:FF:000325">
    <property type="entry name" value="ATP-dependent RNA helicase DHX29"/>
    <property type="match status" value="1"/>
</dbReference>
<dbReference type="PROSITE" id="PS51194">
    <property type="entry name" value="HELICASE_CTER"/>
    <property type="match status" value="1"/>
</dbReference>
<evidence type="ECO:0000259" key="11">
    <source>
        <dbReference type="PROSITE" id="PS51194"/>
    </source>
</evidence>
<dbReference type="FunFam" id="3.40.50.300:FF:000500">
    <property type="entry name" value="ATP-dependent RNA helicase DHX29"/>
    <property type="match status" value="1"/>
</dbReference>
<sequence>MGRRKTNKQAPLSKEGTDKKEEKAKKTYALPKAEEKGHAGDVDGVEKVSIPDRLEKEIVDLILQEHQNRKSLGVLSKRITTKKLTDVYNSLSDAGFSQRQVEGAMSATVAMGGDLHDALDWLCLNTPNDQLPKGFSQSLQKEEEKKHKPRFDPTQQQDARSGLPSTIVPAVPIKESKTPEPKKEAAVKDWILRYAEQSSDSGDSDAGNEEDEDPNSRYLVLTTQIEDAKNEAADAKLRGDKSAHSKASKCVRELTLERDTISRHPGFNPSTKLQVQTPVTKKPSEDKELDEIEQIMRESEPQAAKDTTRKSGKKTAGGGASRQPATGGDDEEEGFNLFGFDKMEEKAAAAKAPSSTTGAKAEDVRQFEYTRQQWTGKHPKQFLIDWCRKHLPKSPPPKYEKIQCRYNRFKCRVTVDRQKDGLLQVCPDILCENAKEAEMLGCTLALYHLCRGQSVHQLLPPPYRAVWLEWLDAEQSAQQEAKEKENKPRDQFVSRLMKKLKMEDSDSGSAQQSGSPAQSDVASQKTLDPPKSSSSRVNTDRKMTPSSESLRCRLQDLHGNRQHQELLKTRRELPVFQFRQSVLDHVHKSNVVVVAGETGSGKSTQVPQFVLEDLIHAGRGSDCNIVVTQPRRISAISLASRVSEEIGESSKERRNNLCGYQIRFESRKSSTTRLTYCTTGVVLRQLQTDRDLSNVSHLIIDEVHERSVQSDFLLTVVKGILGRRPDLKVILMSATLDSGKFSAYFSHCPVLNIPGRTFPVEVKHIEDLIEMTGYVADEDSPYTLKHSQLVEEESTTVEVTDKRGETNQMELHWTREDIGDIDRTSLSADRYSKRTRNAVTRLNPDRINMDLIMDVLKHLESAPPYCEIDGAVLIFLPGLADIQELYEILTTDRHFSDTKKFQIFALHSVLSSEDQGRVFAVPPAGIRKIVLATNIAETGITIPDVVFVIDSGKVKENRYNERSQMSSLIEVFISKANAKQRQGRAGRVRDGFCFRLYTAEKYHKMAEFTLPEILRVPLEELCLLIMPSSVQRAMSLLYEVGACFADTRELTPLGHHLASLPVNVRIGKMLIYAAILGCLEPVAVIAAAMTDKSPFVVPLSRREEANAAKLALSTAASDHLTLYRAYKGWCLARSQSHSAENQYCGRHFLKRNTLLDIENVKNDLIKLVYSIGFTTHSSNKQHKTSDMPLPDVLDISKVSSKTHDLDQQTVAMVKAVLCAGLYSQVAKVTPVDSAQASAHPGERKPCLAETAQGHTQVHPSSVNRFLMLHSVAWFVYGEKVKVSRVYVRDTTVVSAYPLLLFGGDINVQHLQKLLVIDNWIKYKAVAKTGVIFKELRTLFDKLLERKLAEPRLNLTDDRLIRLITELIKSEKPTVKL</sequence>
<dbReference type="InterPro" id="IPR007502">
    <property type="entry name" value="Helicase-assoc_dom"/>
</dbReference>
<dbReference type="SUPFAM" id="SSF52540">
    <property type="entry name" value="P-loop containing nucleoside triphosphate hydrolases"/>
    <property type="match status" value="1"/>
</dbReference>
<evidence type="ECO:0000256" key="1">
    <source>
        <dbReference type="ARBA" id="ARBA00008792"/>
    </source>
</evidence>
<keyword evidence="13" id="KW-1185">Reference proteome</keyword>
<dbReference type="EMBL" id="JACVVK020000184">
    <property type="protein sequence ID" value="KAK7486055.1"/>
    <property type="molecule type" value="Genomic_DNA"/>
</dbReference>
<dbReference type="PANTHER" id="PTHR18934:SF264">
    <property type="entry name" value="ATP-DEPENDENT RNA HELICASE DHX29"/>
    <property type="match status" value="1"/>
</dbReference>
<feature type="domain" description="Helicase ATP-binding" evidence="10">
    <location>
        <begin position="583"/>
        <end position="754"/>
    </location>
</feature>
<dbReference type="PROSITE" id="PS51192">
    <property type="entry name" value="HELICASE_ATP_BIND_1"/>
    <property type="match status" value="1"/>
</dbReference>
<dbReference type="EC" id="3.6.4.13" evidence="2"/>
<dbReference type="Pfam" id="PF00271">
    <property type="entry name" value="Helicase_C"/>
    <property type="match status" value="1"/>
</dbReference>
<feature type="compositionally biased region" description="Acidic residues" evidence="9">
    <location>
        <begin position="202"/>
        <end position="213"/>
    </location>
</feature>
<dbReference type="InterPro" id="IPR027417">
    <property type="entry name" value="P-loop_NTPase"/>
</dbReference>
<dbReference type="Pfam" id="PF24899">
    <property type="entry name" value="UBA_DHX29"/>
    <property type="match status" value="1"/>
</dbReference>
<feature type="region of interest" description="Disordered" evidence="9">
    <location>
        <begin position="501"/>
        <end position="552"/>
    </location>
</feature>
<dbReference type="InterPro" id="IPR002464">
    <property type="entry name" value="DNA/RNA_helicase_DEAH_CS"/>
</dbReference>
<accession>A0ABD0KGH6</accession>
<evidence type="ECO:0000259" key="10">
    <source>
        <dbReference type="PROSITE" id="PS51192"/>
    </source>
</evidence>
<dbReference type="CDD" id="cd18791">
    <property type="entry name" value="SF2_C_RHA"/>
    <property type="match status" value="1"/>
</dbReference>
<name>A0ABD0KGH6_9CAEN</name>
<feature type="region of interest" description="Disordered" evidence="9">
    <location>
        <begin position="132"/>
        <end position="185"/>
    </location>
</feature>
<dbReference type="Proteomes" id="UP001519460">
    <property type="component" value="Unassembled WGS sequence"/>
</dbReference>
<dbReference type="Gene3D" id="3.40.50.300">
    <property type="entry name" value="P-loop containing nucleotide triphosphate hydrolases"/>
    <property type="match status" value="2"/>
</dbReference>
<dbReference type="GO" id="GO:0003724">
    <property type="term" value="F:RNA helicase activity"/>
    <property type="evidence" value="ECO:0007669"/>
    <property type="project" value="UniProtKB-EC"/>
</dbReference>
<evidence type="ECO:0000313" key="13">
    <source>
        <dbReference type="Proteomes" id="UP001519460"/>
    </source>
</evidence>
<dbReference type="SMART" id="SM00847">
    <property type="entry name" value="HA2"/>
    <property type="match status" value="1"/>
</dbReference>
<reference evidence="12 13" key="1">
    <citation type="journal article" date="2023" name="Sci. Data">
        <title>Genome assembly of the Korean intertidal mud-creeper Batillaria attramentaria.</title>
        <authorList>
            <person name="Patra A.K."/>
            <person name="Ho P.T."/>
            <person name="Jun S."/>
            <person name="Lee S.J."/>
            <person name="Kim Y."/>
            <person name="Won Y.J."/>
        </authorList>
    </citation>
    <scope>NUCLEOTIDE SEQUENCE [LARGE SCALE GENOMIC DNA]</scope>
    <source>
        <strain evidence="12">Wonlab-2016</strain>
    </source>
</reference>
<evidence type="ECO:0000256" key="5">
    <source>
        <dbReference type="ARBA" id="ARBA00022801"/>
    </source>
</evidence>
<feature type="compositionally biased region" description="Basic and acidic residues" evidence="9">
    <location>
        <begin position="174"/>
        <end position="185"/>
    </location>
</feature>
<keyword evidence="5" id="KW-0378">Hydrolase</keyword>
<feature type="region of interest" description="Disordered" evidence="9">
    <location>
        <begin position="196"/>
        <end position="215"/>
    </location>
</feature>
<evidence type="ECO:0000256" key="3">
    <source>
        <dbReference type="ARBA" id="ARBA00022490"/>
    </source>
</evidence>